<protein>
    <submittedName>
        <fullName evidence="1">Uncharacterized protein</fullName>
    </submittedName>
</protein>
<gene>
    <name evidence="1" type="ORF">ACFPVY_06365</name>
</gene>
<evidence type="ECO:0000313" key="2">
    <source>
        <dbReference type="Proteomes" id="UP001596287"/>
    </source>
</evidence>
<name>A0ABW1PMU8_9FLAO</name>
<dbReference type="RefSeq" id="WP_379791136.1">
    <property type="nucleotide sequence ID" value="NZ_JBHSQB010000005.1"/>
</dbReference>
<dbReference type="Proteomes" id="UP001596287">
    <property type="component" value="Unassembled WGS sequence"/>
</dbReference>
<reference evidence="2" key="1">
    <citation type="journal article" date="2019" name="Int. J. Syst. Evol. Microbiol.">
        <title>The Global Catalogue of Microorganisms (GCM) 10K type strain sequencing project: providing services to taxonomists for standard genome sequencing and annotation.</title>
        <authorList>
            <consortium name="The Broad Institute Genomics Platform"/>
            <consortium name="The Broad Institute Genome Sequencing Center for Infectious Disease"/>
            <person name="Wu L."/>
            <person name="Ma J."/>
        </authorList>
    </citation>
    <scope>NUCLEOTIDE SEQUENCE [LARGE SCALE GENOMIC DNA]</scope>
    <source>
        <strain evidence="2">CCUG 49679</strain>
    </source>
</reference>
<accession>A0ABW1PMU8</accession>
<proteinExistence type="predicted"/>
<dbReference type="EMBL" id="JBHSQB010000005">
    <property type="protein sequence ID" value="MFC6096266.1"/>
    <property type="molecule type" value="Genomic_DNA"/>
</dbReference>
<evidence type="ECO:0000313" key="1">
    <source>
        <dbReference type="EMBL" id="MFC6096266.1"/>
    </source>
</evidence>
<comment type="caution">
    <text evidence="1">The sequence shown here is derived from an EMBL/GenBank/DDBJ whole genome shotgun (WGS) entry which is preliminary data.</text>
</comment>
<organism evidence="1 2">
    <name type="scientific">Flavobacterium qiangtangense</name>
    <dbReference type="NCBI Taxonomy" id="1442595"/>
    <lineage>
        <taxon>Bacteria</taxon>
        <taxon>Pseudomonadati</taxon>
        <taxon>Bacteroidota</taxon>
        <taxon>Flavobacteriia</taxon>
        <taxon>Flavobacteriales</taxon>
        <taxon>Flavobacteriaceae</taxon>
        <taxon>Flavobacterium</taxon>
    </lineage>
</organism>
<sequence>MSSKLPSQSFGGSQVLVYPTPINSSEMQYYNWYEHPKEQNIYIVSFEQSLLGFKSAFDQLNALLIENNIDFNGHLSDKSHFHGTVIANYSYEELHNSIINKQSKIFRTWNAGEDFLTLLLNHDAYVMILGNKNSRKND</sequence>
<keyword evidence="2" id="KW-1185">Reference proteome</keyword>